<protein>
    <submittedName>
        <fullName evidence="1">Uncharacterized protein</fullName>
    </submittedName>
</protein>
<evidence type="ECO:0000313" key="2">
    <source>
        <dbReference type="Proteomes" id="UP000091857"/>
    </source>
</evidence>
<reference evidence="2" key="1">
    <citation type="journal article" date="2016" name="Nat. Biotechnol.">
        <title>Sequencing wild and cultivated cassava and related species reveals extensive interspecific hybridization and genetic diversity.</title>
        <authorList>
            <person name="Bredeson J.V."/>
            <person name="Lyons J.B."/>
            <person name="Prochnik S.E."/>
            <person name="Wu G.A."/>
            <person name="Ha C.M."/>
            <person name="Edsinger-Gonzales E."/>
            <person name="Grimwood J."/>
            <person name="Schmutz J."/>
            <person name="Rabbi I.Y."/>
            <person name="Egesi C."/>
            <person name="Nauluvula P."/>
            <person name="Lebot V."/>
            <person name="Ndunguru J."/>
            <person name="Mkamilo G."/>
            <person name="Bart R.S."/>
            <person name="Setter T.L."/>
            <person name="Gleadow R.M."/>
            <person name="Kulakow P."/>
            <person name="Ferguson M.E."/>
            <person name="Rounsley S."/>
            <person name="Rokhsar D.S."/>
        </authorList>
    </citation>
    <scope>NUCLEOTIDE SEQUENCE [LARGE SCALE GENOMIC DNA]</scope>
    <source>
        <strain evidence="2">cv. AM560-2</strain>
    </source>
</reference>
<comment type="caution">
    <text evidence="1">The sequence shown here is derived from an EMBL/GenBank/DDBJ whole genome shotgun (WGS) entry which is preliminary data.</text>
</comment>
<gene>
    <name evidence="1" type="ORF">MANES_05G144201v8</name>
</gene>
<name>A0ACB7HQH8_MANES</name>
<proteinExistence type="predicted"/>
<keyword evidence="2" id="KW-1185">Reference proteome</keyword>
<dbReference type="EMBL" id="CM004391">
    <property type="protein sequence ID" value="KAG8654540.1"/>
    <property type="molecule type" value="Genomic_DNA"/>
</dbReference>
<dbReference type="Proteomes" id="UP000091857">
    <property type="component" value="Chromosome 5"/>
</dbReference>
<accession>A0ACB7HQH8</accession>
<evidence type="ECO:0000313" key="1">
    <source>
        <dbReference type="EMBL" id="KAG8654540.1"/>
    </source>
</evidence>
<sequence>MLLCLNWVVEDMMIVAGKPHSSRWAEIKIQRRGGFHNPTRHLSARWRRMEEP</sequence>
<organism evidence="1 2">
    <name type="scientific">Manihot esculenta</name>
    <name type="common">Cassava</name>
    <name type="synonym">Jatropha manihot</name>
    <dbReference type="NCBI Taxonomy" id="3983"/>
    <lineage>
        <taxon>Eukaryota</taxon>
        <taxon>Viridiplantae</taxon>
        <taxon>Streptophyta</taxon>
        <taxon>Embryophyta</taxon>
        <taxon>Tracheophyta</taxon>
        <taxon>Spermatophyta</taxon>
        <taxon>Magnoliopsida</taxon>
        <taxon>eudicotyledons</taxon>
        <taxon>Gunneridae</taxon>
        <taxon>Pentapetalae</taxon>
        <taxon>rosids</taxon>
        <taxon>fabids</taxon>
        <taxon>Malpighiales</taxon>
        <taxon>Euphorbiaceae</taxon>
        <taxon>Crotonoideae</taxon>
        <taxon>Manihoteae</taxon>
        <taxon>Manihot</taxon>
    </lineage>
</organism>